<evidence type="ECO:0000313" key="6">
    <source>
        <dbReference type="EMBL" id="TGK04928.1"/>
    </source>
</evidence>
<dbReference type="EMBL" id="RQEP01000010">
    <property type="protein sequence ID" value="TGK04928.1"/>
    <property type="molecule type" value="Genomic_DNA"/>
</dbReference>
<dbReference type="OrthoDB" id="9806785at2"/>
<comment type="subcellular location">
    <subcellularLocation>
        <location evidence="1">Membrane</location>
        <topology evidence="1">Multi-pass membrane protein</topology>
    </subcellularLocation>
</comment>
<organism evidence="6 7">
    <name type="scientific">Leptospira semungkisensis</name>
    <dbReference type="NCBI Taxonomy" id="2484985"/>
    <lineage>
        <taxon>Bacteria</taxon>
        <taxon>Pseudomonadati</taxon>
        <taxon>Spirochaetota</taxon>
        <taxon>Spirochaetia</taxon>
        <taxon>Leptospirales</taxon>
        <taxon>Leptospiraceae</taxon>
        <taxon>Leptospira</taxon>
    </lineage>
</organism>
<accession>A0A4R9G0L6</accession>
<evidence type="ECO:0000256" key="1">
    <source>
        <dbReference type="ARBA" id="ARBA00004141"/>
    </source>
</evidence>
<dbReference type="AlphaFoldDB" id="A0A4R9G0L6"/>
<keyword evidence="3 5" id="KW-1133">Transmembrane helix</keyword>
<dbReference type="InterPro" id="IPR038770">
    <property type="entry name" value="Na+/solute_symporter_sf"/>
</dbReference>
<evidence type="ECO:0000313" key="7">
    <source>
        <dbReference type="Proteomes" id="UP000297453"/>
    </source>
</evidence>
<keyword evidence="7" id="KW-1185">Reference proteome</keyword>
<feature type="transmembrane region" description="Helical" evidence="5">
    <location>
        <begin position="150"/>
        <end position="171"/>
    </location>
</feature>
<name>A0A4R9G0L6_9LEPT</name>
<dbReference type="PANTHER" id="PTHR10361">
    <property type="entry name" value="SODIUM-BILE ACID COTRANSPORTER"/>
    <property type="match status" value="1"/>
</dbReference>
<feature type="transmembrane region" description="Helical" evidence="5">
    <location>
        <begin position="183"/>
        <end position="200"/>
    </location>
</feature>
<dbReference type="RefSeq" id="WP_135586945.1">
    <property type="nucleotide sequence ID" value="NZ_RQEP01000010.1"/>
</dbReference>
<feature type="transmembrane region" description="Helical" evidence="5">
    <location>
        <begin position="256"/>
        <end position="280"/>
    </location>
</feature>
<dbReference type="Gene3D" id="1.20.1530.20">
    <property type="match status" value="1"/>
</dbReference>
<feature type="transmembrane region" description="Helical" evidence="5">
    <location>
        <begin position="16"/>
        <end position="36"/>
    </location>
</feature>
<reference evidence="6" key="1">
    <citation type="journal article" date="2019" name="PLoS Negl. Trop. Dis.">
        <title>Revisiting the worldwide diversity of Leptospira species in the environment.</title>
        <authorList>
            <person name="Vincent A.T."/>
            <person name="Schiettekatte O."/>
            <person name="Bourhy P."/>
            <person name="Veyrier F.J."/>
            <person name="Picardeau M."/>
        </authorList>
    </citation>
    <scope>NUCLEOTIDE SEQUENCE [LARGE SCALE GENOMIC DNA]</scope>
    <source>
        <strain evidence="6">SSS9</strain>
    </source>
</reference>
<comment type="caution">
    <text evidence="6">The sequence shown here is derived from an EMBL/GenBank/DDBJ whole genome shotgun (WGS) entry which is preliminary data.</text>
</comment>
<evidence type="ECO:0000256" key="5">
    <source>
        <dbReference type="SAM" id="Phobius"/>
    </source>
</evidence>
<feature type="transmembrane region" description="Helical" evidence="5">
    <location>
        <begin position="106"/>
        <end position="130"/>
    </location>
</feature>
<dbReference type="GO" id="GO:0016020">
    <property type="term" value="C:membrane"/>
    <property type="evidence" value="ECO:0007669"/>
    <property type="project" value="UniProtKB-SubCell"/>
</dbReference>
<evidence type="ECO:0000256" key="4">
    <source>
        <dbReference type="ARBA" id="ARBA00023136"/>
    </source>
</evidence>
<proteinExistence type="predicted"/>
<keyword evidence="4 5" id="KW-0472">Membrane</keyword>
<dbReference type="InterPro" id="IPR002657">
    <property type="entry name" value="BilAc:Na_symport/Acr3"/>
</dbReference>
<sequence length="303" mass="33100">MQDFDLVRLNFSPSSLFLLNICLGLIMYGISLELTIADFTNLKKQPKAAFIGLFSQLVLLPAVTVGLLYILKPHPGLALGMILVAACPGGNMSNFITLLAKGNVPLSISLTATTTVLAWFFTPFNFFFWGRLYSPAADRLKEISLNPLDLFLSIFLILLLPLLLGALTNKFSPKLSSVLKKPLRIGSTVLLGIFILLALIGNWKSFLQYGPILFWLVLLHNGSALTVGYLASWIGGLAQKERKTIALETGLQNSGLGLILIFTFFQGLGSMALIAAWWGVWHLISGLTLAGIWGREKVSQEST</sequence>
<keyword evidence="2 5" id="KW-0812">Transmembrane</keyword>
<dbReference type="Proteomes" id="UP000297453">
    <property type="component" value="Unassembled WGS sequence"/>
</dbReference>
<evidence type="ECO:0000256" key="2">
    <source>
        <dbReference type="ARBA" id="ARBA00022692"/>
    </source>
</evidence>
<feature type="transmembrane region" description="Helical" evidence="5">
    <location>
        <begin position="77"/>
        <end position="99"/>
    </location>
</feature>
<dbReference type="PANTHER" id="PTHR10361:SF28">
    <property type="entry name" value="P3 PROTEIN-RELATED"/>
    <property type="match status" value="1"/>
</dbReference>
<dbReference type="InterPro" id="IPR004710">
    <property type="entry name" value="Bilac:Na_transpt"/>
</dbReference>
<gene>
    <name evidence="6" type="ORF">EHO59_08750</name>
</gene>
<dbReference type="Pfam" id="PF01758">
    <property type="entry name" value="SBF"/>
    <property type="match status" value="1"/>
</dbReference>
<feature type="transmembrane region" description="Helical" evidence="5">
    <location>
        <begin position="48"/>
        <end position="71"/>
    </location>
</feature>
<feature type="transmembrane region" description="Helical" evidence="5">
    <location>
        <begin position="212"/>
        <end position="235"/>
    </location>
</feature>
<protein>
    <submittedName>
        <fullName evidence="6">Bile acid:sodium symporter family protein</fullName>
    </submittedName>
</protein>
<evidence type="ECO:0000256" key="3">
    <source>
        <dbReference type="ARBA" id="ARBA00022989"/>
    </source>
</evidence>